<name>A0A392WAE9_9FABA</name>
<reference evidence="1 2" key="1">
    <citation type="journal article" date="2018" name="Front. Plant Sci.">
        <title>Red Clover (Trifolium pratense) and Zigzag Clover (T. medium) - A Picture of Genomic Similarities and Differences.</title>
        <authorList>
            <person name="Dluhosova J."/>
            <person name="Istvanek J."/>
            <person name="Nedelnik J."/>
            <person name="Repkova J."/>
        </authorList>
    </citation>
    <scope>NUCLEOTIDE SEQUENCE [LARGE SCALE GENOMIC DNA]</scope>
    <source>
        <strain evidence="2">cv. 10/8</strain>
        <tissue evidence="1">Leaf</tissue>
    </source>
</reference>
<dbReference type="EMBL" id="LXQA011449091">
    <property type="protein sequence ID" value="MCI97614.1"/>
    <property type="molecule type" value="Genomic_DNA"/>
</dbReference>
<evidence type="ECO:0000313" key="2">
    <source>
        <dbReference type="Proteomes" id="UP000265520"/>
    </source>
</evidence>
<accession>A0A392WAE9</accession>
<evidence type="ECO:0000313" key="1">
    <source>
        <dbReference type="EMBL" id="MCI97614.1"/>
    </source>
</evidence>
<sequence>MFVEEFTFELHMCNKVVDRYGNEFEVIVEKRNGALCFTHGWSDILG</sequence>
<organism evidence="1 2">
    <name type="scientific">Trifolium medium</name>
    <dbReference type="NCBI Taxonomy" id="97028"/>
    <lineage>
        <taxon>Eukaryota</taxon>
        <taxon>Viridiplantae</taxon>
        <taxon>Streptophyta</taxon>
        <taxon>Embryophyta</taxon>
        <taxon>Tracheophyta</taxon>
        <taxon>Spermatophyta</taxon>
        <taxon>Magnoliopsida</taxon>
        <taxon>eudicotyledons</taxon>
        <taxon>Gunneridae</taxon>
        <taxon>Pentapetalae</taxon>
        <taxon>rosids</taxon>
        <taxon>fabids</taxon>
        <taxon>Fabales</taxon>
        <taxon>Fabaceae</taxon>
        <taxon>Papilionoideae</taxon>
        <taxon>50 kb inversion clade</taxon>
        <taxon>NPAAA clade</taxon>
        <taxon>Hologalegina</taxon>
        <taxon>IRL clade</taxon>
        <taxon>Trifolieae</taxon>
        <taxon>Trifolium</taxon>
    </lineage>
</organism>
<feature type="non-terminal residue" evidence="1">
    <location>
        <position position="46"/>
    </location>
</feature>
<proteinExistence type="predicted"/>
<comment type="caution">
    <text evidence="1">The sequence shown here is derived from an EMBL/GenBank/DDBJ whole genome shotgun (WGS) entry which is preliminary data.</text>
</comment>
<dbReference type="AlphaFoldDB" id="A0A392WAE9"/>
<dbReference type="Proteomes" id="UP000265520">
    <property type="component" value="Unassembled WGS sequence"/>
</dbReference>
<keyword evidence="2" id="KW-1185">Reference proteome</keyword>
<protein>
    <submittedName>
        <fullName evidence="1">Uncharacterized protein</fullName>
    </submittedName>
</protein>